<keyword evidence="8 10" id="KW-0378">Hydrolase</keyword>
<accession>A0A4R3HZW0</accession>
<evidence type="ECO:0000256" key="7">
    <source>
        <dbReference type="ARBA" id="ARBA00022631"/>
    </source>
</evidence>
<evidence type="ECO:0000256" key="2">
    <source>
        <dbReference type="ARBA" id="ARBA00002704"/>
    </source>
</evidence>
<feature type="domain" description="Transthyretin/hydroxyisourate hydrolase" evidence="11">
    <location>
        <begin position="1"/>
        <end position="110"/>
    </location>
</feature>
<evidence type="ECO:0000313" key="13">
    <source>
        <dbReference type="Proteomes" id="UP000295793"/>
    </source>
</evidence>
<feature type="binding site" evidence="9">
    <location>
        <position position="47"/>
    </location>
    <ligand>
        <name>substrate</name>
    </ligand>
</feature>
<comment type="similarity">
    <text evidence="3 10">Belongs to the transthyretin family. 5-hydroxyisourate hydrolase subfamily.</text>
</comment>
<evidence type="ECO:0000256" key="10">
    <source>
        <dbReference type="RuleBase" id="RU361270"/>
    </source>
</evidence>
<evidence type="ECO:0000256" key="9">
    <source>
        <dbReference type="PIRSR" id="PIRSR600895-51"/>
    </source>
</evidence>
<dbReference type="AlphaFoldDB" id="A0A4R3HZW0"/>
<dbReference type="CDD" id="cd05822">
    <property type="entry name" value="TLP_HIUase"/>
    <property type="match status" value="1"/>
</dbReference>
<name>A0A4R3HZW0_9GAMM</name>
<dbReference type="PANTHER" id="PTHR10395">
    <property type="entry name" value="URICASE AND TRANSTHYRETIN-RELATED"/>
    <property type="match status" value="1"/>
</dbReference>
<dbReference type="NCBIfam" id="TIGR02962">
    <property type="entry name" value="hdxy_isourate"/>
    <property type="match status" value="1"/>
</dbReference>
<dbReference type="SUPFAM" id="SSF49472">
    <property type="entry name" value="Transthyretin (synonym: prealbumin)"/>
    <property type="match status" value="1"/>
</dbReference>
<dbReference type="InterPro" id="IPR023418">
    <property type="entry name" value="Thyroxine_BS"/>
</dbReference>
<organism evidence="12 13">
    <name type="scientific">Reinekea marinisedimentorum</name>
    <dbReference type="NCBI Taxonomy" id="230495"/>
    <lineage>
        <taxon>Bacteria</taxon>
        <taxon>Pseudomonadati</taxon>
        <taxon>Pseudomonadota</taxon>
        <taxon>Gammaproteobacteria</taxon>
        <taxon>Oceanospirillales</taxon>
        <taxon>Saccharospirillaceae</taxon>
        <taxon>Reinekea</taxon>
    </lineage>
</organism>
<dbReference type="InterPro" id="IPR023416">
    <property type="entry name" value="Transthyretin/HIU_hydrolase_d"/>
</dbReference>
<dbReference type="Proteomes" id="UP000295793">
    <property type="component" value="Unassembled WGS sequence"/>
</dbReference>
<evidence type="ECO:0000256" key="4">
    <source>
        <dbReference type="ARBA" id="ARBA00011881"/>
    </source>
</evidence>
<dbReference type="InterPro" id="IPR036817">
    <property type="entry name" value="Transthyretin/HIU_hydrolase_sf"/>
</dbReference>
<dbReference type="EMBL" id="SLZR01000013">
    <property type="protein sequence ID" value="TCS38957.1"/>
    <property type="molecule type" value="Genomic_DNA"/>
</dbReference>
<keyword evidence="13" id="KW-1185">Reference proteome</keyword>
<dbReference type="Pfam" id="PF00576">
    <property type="entry name" value="Transthyretin"/>
    <property type="match status" value="1"/>
</dbReference>
<evidence type="ECO:0000256" key="1">
    <source>
        <dbReference type="ARBA" id="ARBA00001043"/>
    </source>
</evidence>
<dbReference type="RefSeq" id="WP_132702398.1">
    <property type="nucleotide sequence ID" value="NZ_SLZR01000013.1"/>
</dbReference>
<reference evidence="12 13" key="1">
    <citation type="submission" date="2019-03" db="EMBL/GenBank/DDBJ databases">
        <title>Genomic Encyclopedia of Archaeal and Bacterial Type Strains, Phase II (KMG-II): from individual species to whole genera.</title>
        <authorList>
            <person name="Goeker M."/>
        </authorList>
    </citation>
    <scope>NUCLEOTIDE SEQUENCE [LARGE SCALE GENOMIC DNA]</scope>
    <source>
        <strain evidence="12 13">DSM 15388</strain>
    </source>
</reference>
<dbReference type="PRINTS" id="PR00189">
    <property type="entry name" value="TRNSTHYRETIN"/>
</dbReference>
<evidence type="ECO:0000256" key="3">
    <source>
        <dbReference type="ARBA" id="ARBA00009850"/>
    </source>
</evidence>
<sequence length="111" mass="12492">MSKSVITTHVLDVANGVPAKNVRIKLYKKDEASWSLLDEQETDSDGRVAKWSVSDELLSDGVYKLNFNVAGYQGEDAFFPEIDIQFKKQDSKHHHVPVLLSPFGYSTYRGS</sequence>
<protein>
    <recommendedName>
        <fullName evidence="6 10">5-hydroxyisourate hydrolase</fullName>
        <shortName evidence="10">HIU hydrolase</shortName>
        <shortName evidence="10">HIUHase</shortName>
        <ecNumber evidence="5 10">3.5.2.17</ecNumber>
    </recommendedName>
</protein>
<evidence type="ECO:0000256" key="5">
    <source>
        <dbReference type="ARBA" id="ARBA00012609"/>
    </source>
</evidence>
<evidence type="ECO:0000256" key="8">
    <source>
        <dbReference type="ARBA" id="ARBA00022801"/>
    </source>
</evidence>
<evidence type="ECO:0000259" key="11">
    <source>
        <dbReference type="SMART" id="SM00095"/>
    </source>
</evidence>
<feature type="binding site" evidence="9">
    <location>
        <position position="9"/>
    </location>
    <ligand>
        <name>substrate</name>
    </ligand>
</feature>
<gene>
    <name evidence="12" type="ORF">BCF53_1133</name>
</gene>
<comment type="subunit">
    <text evidence="4 10">Homotetramer.</text>
</comment>
<comment type="caution">
    <text evidence="12">The sequence shown here is derived from an EMBL/GenBank/DDBJ whole genome shotgun (WGS) entry which is preliminary data.</text>
</comment>
<proteinExistence type="inferred from homology"/>
<comment type="catalytic activity">
    <reaction evidence="1 10">
        <text>5-hydroxyisourate + H2O = 5-hydroxy-2-oxo-4-ureido-2,5-dihydro-1H-imidazole-5-carboxylate + H(+)</text>
        <dbReference type="Rhea" id="RHEA:23736"/>
        <dbReference type="ChEBI" id="CHEBI:15377"/>
        <dbReference type="ChEBI" id="CHEBI:15378"/>
        <dbReference type="ChEBI" id="CHEBI:18072"/>
        <dbReference type="ChEBI" id="CHEBI:58639"/>
        <dbReference type="EC" id="3.5.2.17"/>
    </reaction>
</comment>
<dbReference type="SMART" id="SM00095">
    <property type="entry name" value="TR_THY"/>
    <property type="match status" value="1"/>
</dbReference>
<dbReference type="PROSITE" id="PS00768">
    <property type="entry name" value="TRANSTHYRETIN_1"/>
    <property type="match status" value="1"/>
</dbReference>
<dbReference type="GO" id="GO:0006144">
    <property type="term" value="P:purine nucleobase metabolic process"/>
    <property type="evidence" value="ECO:0007669"/>
    <property type="project" value="UniProtKB-KW"/>
</dbReference>
<dbReference type="Gene3D" id="2.60.40.180">
    <property type="entry name" value="Transthyretin/hydroxyisourate hydrolase domain"/>
    <property type="match status" value="1"/>
</dbReference>
<keyword evidence="7 10" id="KW-0659">Purine metabolism</keyword>
<dbReference type="GO" id="GO:0033971">
    <property type="term" value="F:hydroxyisourate hydrolase activity"/>
    <property type="evidence" value="ECO:0007669"/>
    <property type="project" value="UniProtKB-EC"/>
</dbReference>
<dbReference type="InterPro" id="IPR014306">
    <property type="entry name" value="Hydroxyisourate_hydrolase"/>
</dbReference>
<feature type="binding site" evidence="9">
    <location>
        <position position="108"/>
    </location>
    <ligand>
        <name>substrate</name>
    </ligand>
</feature>
<comment type="function">
    <text evidence="2">Catalyzes the hydrolysis of 5-hydroxyisourate (HIU) to 2-oxo-4-hydroxy-4-carboxy-5-ureidoimidazoline (OHCU).</text>
</comment>
<evidence type="ECO:0000256" key="6">
    <source>
        <dbReference type="ARBA" id="ARBA00017539"/>
    </source>
</evidence>
<dbReference type="EC" id="3.5.2.17" evidence="5 10"/>
<dbReference type="OrthoDB" id="9792386at2"/>
<evidence type="ECO:0000313" key="12">
    <source>
        <dbReference type="EMBL" id="TCS38957.1"/>
    </source>
</evidence>
<dbReference type="InterPro" id="IPR000895">
    <property type="entry name" value="Transthyretin/HIU_hydrolase"/>
</dbReference>
<dbReference type="PANTHER" id="PTHR10395:SF7">
    <property type="entry name" value="5-HYDROXYISOURATE HYDROLASE"/>
    <property type="match status" value="1"/>
</dbReference>